<evidence type="ECO:0000256" key="1">
    <source>
        <dbReference type="SAM" id="MobiDB-lite"/>
    </source>
</evidence>
<comment type="caution">
    <text evidence="3">The sequence shown here is derived from an EMBL/GenBank/DDBJ whole genome shotgun (WGS) entry which is preliminary data.</text>
</comment>
<keyword evidence="2" id="KW-0812">Transmembrane</keyword>
<gene>
    <name evidence="3" type="ORF">BAY60_26235</name>
</gene>
<keyword evidence="2" id="KW-0472">Membrane</keyword>
<evidence type="ECO:0000313" key="4">
    <source>
        <dbReference type="Proteomes" id="UP000249915"/>
    </source>
</evidence>
<keyword evidence="4" id="KW-1185">Reference proteome</keyword>
<organism evidence="3 4">
    <name type="scientific">Prauserella muralis</name>
    <dbReference type="NCBI Taxonomy" id="588067"/>
    <lineage>
        <taxon>Bacteria</taxon>
        <taxon>Bacillati</taxon>
        <taxon>Actinomycetota</taxon>
        <taxon>Actinomycetes</taxon>
        <taxon>Pseudonocardiales</taxon>
        <taxon>Pseudonocardiaceae</taxon>
        <taxon>Prauserella</taxon>
    </lineage>
</organism>
<feature type="transmembrane region" description="Helical" evidence="2">
    <location>
        <begin position="80"/>
        <end position="105"/>
    </location>
</feature>
<reference evidence="3 4" key="1">
    <citation type="submission" date="2016-07" db="EMBL/GenBank/DDBJ databases">
        <title>Draft genome sequence of Prauserella muralis DSM 45305, isolated from a mould-covered wall in an indoor environment.</title>
        <authorList>
            <person name="Ruckert C."/>
            <person name="Albersmeier A."/>
            <person name="Jiang C.-L."/>
            <person name="Jiang Y."/>
            <person name="Kalinowski J."/>
            <person name="Schneider O."/>
            <person name="Winkler A."/>
            <person name="Zotchev S.B."/>
        </authorList>
    </citation>
    <scope>NUCLEOTIDE SEQUENCE [LARGE SCALE GENOMIC DNA]</scope>
    <source>
        <strain evidence="3 4">DSM 45305</strain>
    </source>
</reference>
<dbReference type="Proteomes" id="UP000249915">
    <property type="component" value="Unassembled WGS sequence"/>
</dbReference>
<dbReference type="EMBL" id="MASW01000006">
    <property type="protein sequence ID" value="PXY20984.1"/>
    <property type="molecule type" value="Genomic_DNA"/>
</dbReference>
<name>A0A2V4ALX3_9PSEU</name>
<keyword evidence="2" id="KW-1133">Transmembrane helix</keyword>
<evidence type="ECO:0000256" key="2">
    <source>
        <dbReference type="SAM" id="Phobius"/>
    </source>
</evidence>
<accession>A0A2V4ALX3</accession>
<evidence type="ECO:0000313" key="3">
    <source>
        <dbReference type="EMBL" id="PXY20984.1"/>
    </source>
</evidence>
<feature type="region of interest" description="Disordered" evidence="1">
    <location>
        <begin position="1"/>
        <end position="52"/>
    </location>
</feature>
<protein>
    <submittedName>
        <fullName evidence="3">Uncharacterized protein</fullName>
    </submittedName>
</protein>
<dbReference type="AlphaFoldDB" id="A0A2V4ALX3"/>
<sequence length="335" mass="32858">MPAKDEGIAMTYPPQPGQQPGWNGYGGQPPQGGCPQGYQQHGGHPHQGGYPPPGQVPPYGYPQGGGGWGGPPPPKSRAGLWAGLGAGALAVVAFVITAFVAPGFLLGDDSGDPPGGAGAQAGGQGGGNSAEAFAQGIVAAFNNSDTNTLNAAMCPGAEPDVSEVIGQASVVENMKLGAVKSVSDTEATAEVSLTAAGSPMTAVAALKNEGGNWCWDGITMGSAGSSPSVGASESSSAPAPGTGGGDPDGVVSRFVEAVNNGDKNAAMSLVCPDQEYTVGTDVERAIGDSAKLTAGPAEQDGSVYTAEVTGTDDDGRVEGAVGVSDDGCVIGLVLF</sequence>
<proteinExistence type="predicted"/>
<feature type="compositionally biased region" description="Low complexity" evidence="1">
    <location>
        <begin position="223"/>
        <end position="240"/>
    </location>
</feature>
<feature type="compositionally biased region" description="Low complexity" evidence="1">
    <location>
        <begin position="31"/>
        <end position="42"/>
    </location>
</feature>
<feature type="region of interest" description="Disordered" evidence="1">
    <location>
        <begin position="223"/>
        <end position="249"/>
    </location>
</feature>